<protein>
    <recommendedName>
        <fullName evidence="1">DUF7260 domain-containing protein</fullName>
    </recommendedName>
</protein>
<name>A0ABD5T560_9EURY</name>
<dbReference type="RefSeq" id="WP_284063724.1">
    <property type="nucleotide sequence ID" value="NZ_CP126159.1"/>
</dbReference>
<comment type="caution">
    <text evidence="2">The sequence shown here is derived from an EMBL/GenBank/DDBJ whole genome shotgun (WGS) entry which is preliminary data.</text>
</comment>
<proteinExistence type="predicted"/>
<gene>
    <name evidence="2" type="ORF">ACFQFD_00665</name>
</gene>
<keyword evidence="3" id="KW-1185">Reference proteome</keyword>
<feature type="domain" description="DUF7260" evidence="1">
    <location>
        <begin position="21"/>
        <end position="85"/>
    </location>
</feature>
<evidence type="ECO:0000259" key="1">
    <source>
        <dbReference type="Pfam" id="PF23921"/>
    </source>
</evidence>
<dbReference type="Proteomes" id="UP001596443">
    <property type="component" value="Unassembled WGS sequence"/>
</dbReference>
<dbReference type="EMBL" id="JBHSWX010000001">
    <property type="protein sequence ID" value="MFC6784547.1"/>
    <property type="molecule type" value="Genomic_DNA"/>
</dbReference>
<dbReference type="GeneID" id="81211259"/>
<evidence type="ECO:0000313" key="3">
    <source>
        <dbReference type="Proteomes" id="UP001596443"/>
    </source>
</evidence>
<evidence type="ECO:0000313" key="2">
    <source>
        <dbReference type="EMBL" id="MFC6784547.1"/>
    </source>
</evidence>
<sequence length="120" mass="13964">MRIKKRRSMPVDRRVFVTDLDVAGPKIIDANETPLTTLGFDALQQPHETLTDYYDCCWRGARDRQEFLQKTTNNGVDAGVRHRSSNRICLMIPRSTIRSWRRSPRSMKRVRSANEPCETI</sequence>
<dbReference type="Pfam" id="PF23921">
    <property type="entry name" value="DUF7260"/>
    <property type="match status" value="1"/>
</dbReference>
<dbReference type="AlphaFoldDB" id="A0ABD5T560"/>
<reference evidence="2 3" key="1">
    <citation type="journal article" date="2019" name="Int. J. Syst. Evol. Microbiol.">
        <title>The Global Catalogue of Microorganisms (GCM) 10K type strain sequencing project: providing services to taxonomists for standard genome sequencing and annotation.</title>
        <authorList>
            <consortium name="The Broad Institute Genomics Platform"/>
            <consortium name="The Broad Institute Genome Sequencing Center for Infectious Disease"/>
            <person name="Wu L."/>
            <person name="Ma J."/>
        </authorList>
    </citation>
    <scope>NUCLEOTIDE SEQUENCE [LARGE SCALE GENOMIC DNA]</scope>
    <source>
        <strain evidence="2 3">SYNS20</strain>
    </source>
</reference>
<organism evidence="2 3">
    <name type="scientific">Halobaculum halobium</name>
    <dbReference type="NCBI Taxonomy" id="3032281"/>
    <lineage>
        <taxon>Archaea</taxon>
        <taxon>Methanobacteriati</taxon>
        <taxon>Methanobacteriota</taxon>
        <taxon>Stenosarchaea group</taxon>
        <taxon>Halobacteria</taxon>
        <taxon>Halobacteriales</taxon>
        <taxon>Haloferacaceae</taxon>
        <taxon>Halobaculum</taxon>
    </lineage>
</organism>
<dbReference type="InterPro" id="IPR055684">
    <property type="entry name" value="DUF7260"/>
</dbReference>
<accession>A0ABD5T560</accession>